<gene>
    <name evidence="2" type="ORF">LCGC14_2415550</name>
</gene>
<proteinExistence type="predicted"/>
<dbReference type="InterPro" id="IPR016071">
    <property type="entry name" value="Staphylococal_nuclease_OB-fold"/>
</dbReference>
<feature type="domain" description="TNase-like" evidence="1">
    <location>
        <begin position="30"/>
        <end position="85"/>
    </location>
</feature>
<dbReference type="SUPFAM" id="SSF50199">
    <property type="entry name" value="Staphylococcal nuclease"/>
    <property type="match status" value="1"/>
</dbReference>
<dbReference type="AlphaFoldDB" id="A0A0F9CDE5"/>
<sequence>MAFTVTGIIDGDTFETDGDWTLNKETGHHVRIIGIDTPERGQPGYDAATQKLSDLVLGKSVELKGAVKVDRGRLVCKVYLDGTDIVDLL</sequence>
<reference evidence="2" key="1">
    <citation type="journal article" date="2015" name="Nature">
        <title>Complex archaea that bridge the gap between prokaryotes and eukaryotes.</title>
        <authorList>
            <person name="Spang A."/>
            <person name="Saw J.H."/>
            <person name="Jorgensen S.L."/>
            <person name="Zaremba-Niedzwiedzka K."/>
            <person name="Martijn J."/>
            <person name="Lind A.E."/>
            <person name="van Eijk R."/>
            <person name="Schleper C."/>
            <person name="Guy L."/>
            <person name="Ettema T.J."/>
        </authorList>
    </citation>
    <scope>NUCLEOTIDE SEQUENCE</scope>
</reference>
<dbReference type="InterPro" id="IPR035437">
    <property type="entry name" value="SNase_OB-fold_sf"/>
</dbReference>
<comment type="caution">
    <text evidence="2">The sequence shown here is derived from an EMBL/GenBank/DDBJ whole genome shotgun (WGS) entry which is preliminary data.</text>
</comment>
<organism evidence="2">
    <name type="scientific">marine sediment metagenome</name>
    <dbReference type="NCBI Taxonomy" id="412755"/>
    <lineage>
        <taxon>unclassified sequences</taxon>
        <taxon>metagenomes</taxon>
        <taxon>ecological metagenomes</taxon>
    </lineage>
</organism>
<accession>A0A0F9CDE5</accession>
<dbReference type="Gene3D" id="2.40.50.90">
    <property type="match status" value="1"/>
</dbReference>
<evidence type="ECO:0000259" key="1">
    <source>
        <dbReference type="Pfam" id="PF00565"/>
    </source>
</evidence>
<dbReference type="EMBL" id="LAZR01036602">
    <property type="protein sequence ID" value="KKL24417.1"/>
    <property type="molecule type" value="Genomic_DNA"/>
</dbReference>
<name>A0A0F9CDE5_9ZZZZ</name>
<evidence type="ECO:0000313" key="2">
    <source>
        <dbReference type="EMBL" id="KKL24417.1"/>
    </source>
</evidence>
<dbReference type="Pfam" id="PF00565">
    <property type="entry name" value="SNase"/>
    <property type="match status" value="1"/>
</dbReference>
<protein>
    <recommendedName>
        <fullName evidence="1">TNase-like domain-containing protein</fullName>
    </recommendedName>
</protein>